<keyword evidence="4" id="KW-1185">Reference proteome</keyword>
<dbReference type="InterPro" id="IPR032465">
    <property type="entry name" value="ACMSD"/>
</dbReference>
<accession>A0ABT6X7S4</accession>
<dbReference type="InterPro" id="IPR006680">
    <property type="entry name" value="Amidohydro-rel"/>
</dbReference>
<dbReference type="InterPro" id="IPR032466">
    <property type="entry name" value="Metal_Hydrolase"/>
</dbReference>
<dbReference type="Gene3D" id="3.20.20.140">
    <property type="entry name" value="Metal-dependent hydrolases"/>
    <property type="match status" value="1"/>
</dbReference>
<evidence type="ECO:0000313" key="3">
    <source>
        <dbReference type="EMBL" id="MDI9234034.1"/>
    </source>
</evidence>
<sequence length="357" mass="39867">MSPTLIDLPHRPYRRIATEEAFCPPEMLEIYNKILAKGDVDVGFKHLMGFYMSSPSERAQHIMRCLVDLDDLRLQHMDEAGVDVQVIGLTSPGVQIMDKDTAVSFAPVANDILAAAMRRHPDRLVGMIAVAPQDPAAAAKEIQRGVNQLNMHSVVINSHTQGEYLSDTKFWPIFEAAEAMGTPIYLHPNAMPASMIQHFIEAGLDGAIYGFGVETGLHALRLITSGVFDRFPKLQIILGHMGEALPFWAYRLDYMHAATVKSKRYPSIQPTQKKPSDYLRENFHITNSGVAWGAALKFTQDFMGPDRVLYAMDYPYQYAPEEVGILEGLDMAPQVRQAFFQDNAERLFKIPSATPSV</sequence>
<name>A0ABT6X7S4_9BURK</name>
<dbReference type="EMBL" id="JASGBH010000006">
    <property type="protein sequence ID" value="MDI9234034.1"/>
    <property type="molecule type" value="Genomic_DNA"/>
</dbReference>
<proteinExistence type="predicted"/>
<dbReference type="SUPFAM" id="SSF51556">
    <property type="entry name" value="Metallo-dependent hydrolases"/>
    <property type="match status" value="1"/>
</dbReference>
<comment type="caution">
    <text evidence="3">The sequence shown here is derived from an EMBL/GenBank/DDBJ whole genome shotgun (WGS) entry which is preliminary data.</text>
</comment>
<dbReference type="Proteomes" id="UP001431902">
    <property type="component" value="Unassembled WGS sequence"/>
</dbReference>
<keyword evidence="1" id="KW-0456">Lyase</keyword>
<evidence type="ECO:0000256" key="1">
    <source>
        <dbReference type="ARBA" id="ARBA00023239"/>
    </source>
</evidence>
<dbReference type="PANTHER" id="PTHR21240">
    <property type="entry name" value="2-AMINO-3-CARBOXYLMUCONATE-6-SEMIALDEHYDE DECARBOXYLASE"/>
    <property type="match status" value="1"/>
</dbReference>
<dbReference type="Pfam" id="PF04909">
    <property type="entry name" value="Amidohydro_2"/>
    <property type="match status" value="1"/>
</dbReference>
<dbReference type="PANTHER" id="PTHR21240:SF30">
    <property type="entry name" value="AMIDOHYDROLASE-RELATED DOMAIN-CONTAINING PROTEIN-RELATED"/>
    <property type="match status" value="1"/>
</dbReference>
<reference evidence="3" key="1">
    <citation type="submission" date="2023-05" db="EMBL/GenBank/DDBJ databases">
        <title>Limnohabitans sp. strain HM2-2 Genome sequencing and assembly.</title>
        <authorList>
            <person name="Jung Y."/>
        </authorList>
    </citation>
    <scope>NUCLEOTIDE SEQUENCE</scope>
    <source>
        <strain evidence="3">HM2-2</strain>
    </source>
</reference>
<gene>
    <name evidence="3" type="ORF">QLQ16_09310</name>
</gene>
<feature type="domain" description="Amidohydrolase-related" evidence="2">
    <location>
        <begin position="71"/>
        <end position="349"/>
    </location>
</feature>
<protein>
    <submittedName>
        <fullName evidence="3">Amidohydrolase family protein</fullName>
    </submittedName>
</protein>
<evidence type="ECO:0000313" key="4">
    <source>
        <dbReference type="Proteomes" id="UP001431902"/>
    </source>
</evidence>
<organism evidence="3 4">
    <name type="scientific">Limnohabitans lacus</name>
    <dbReference type="NCBI Taxonomy" id="3045173"/>
    <lineage>
        <taxon>Bacteria</taxon>
        <taxon>Pseudomonadati</taxon>
        <taxon>Pseudomonadota</taxon>
        <taxon>Betaproteobacteria</taxon>
        <taxon>Burkholderiales</taxon>
        <taxon>Comamonadaceae</taxon>
        <taxon>Limnohabitans</taxon>
    </lineage>
</organism>
<evidence type="ECO:0000259" key="2">
    <source>
        <dbReference type="Pfam" id="PF04909"/>
    </source>
</evidence>
<dbReference type="RefSeq" id="WP_283224419.1">
    <property type="nucleotide sequence ID" value="NZ_JASGBH010000006.1"/>
</dbReference>